<dbReference type="OrthoDB" id="6184109at2"/>
<dbReference type="RefSeq" id="WP_024951020.1">
    <property type="nucleotide sequence ID" value="NZ_CAWOWR010000087.1"/>
</dbReference>
<dbReference type="Proteomes" id="UP000319941">
    <property type="component" value="Unassembled WGS sequence"/>
</dbReference>
<evidence type="ECO:0000313" key="2">
    <source>
        <dbReference type="EMBL" id="TVU71937.1"/>
    </source>
</evidence>
<feature type="compositionally biased region" description="Polar residues" evidence="1">
    <location>
        <begin position="88"/>
        <end position="106"/>
    </location>
</feature>
<reference evidence="2 3" key="1">
    <citation type="submission" date="2019-07" db="EMBL/GenBank/DDBJ databases">
        <title>Diversity of Bacteria from Kongsfjorden, Arctic.</title>
        <authorList>
            <person name="Yu Y."/>
        </authorList>
    </citation>
    <scope>NUCLEOTIDE SEQUENCE [LARGE SCALE GENOMIC DNA]</scope>
    <source>
        <strain evidence="2 3">SM1923</strain>
    </source>
</reference>
<comment type="caution">
    <text evidence="2">The sequence shown here is derived from an EMBL/GenBank/DDBJ whole genome shotgun (WGS) entry which is preliminary data.</text>
</comment>
<name>A0A558HS26_9GAMM</name>
<dbReference type="STRING" id="553385.GCA_000591415_00688"/>
<evidence type="ECO:0000256" key="1">
    <source>
        <dbReference type="SAM" id="MobiDB-lite"/>
    </source>
</evidence>
<protein>
    <submittedName>
        <fullName evidence="2">Uncharacterized protein</fullName>
    </submittedName>
</protein>
<gene>
    <name evidence="2" type="ORF">FQP86_05255</name>
</gene>
<proteinExistence type="predicted"/>
<organism evidence="2 3">
    <name type="scientific">Cobetia crustatorum</name>
    <dbReference type="NCBI Taxonomy" id="553385"/>
    <lineage>
        <taxon>Bacteria</taxon>
        <taxon>Pseudomonadati</taxon>
        <taxon>Pseudomonadota</taxon>
        <taxon>Gammaproteobacteria</taxon>
        <taxon>Oceanospirillales</taxon>
        <taxon>Halomonadaceae</taxon>
        <taxon>Cobetia</taxon>
    </lineage>
</organism>
<feature type="region of interest" description="Disordered" evidence="1">
    <location>
        <begin position="61"/>
        <end position="106"/>
    </location>
</feature>
<sequence>MRGQADEAKAVAKVRDQMADSWESGNTLVATGEKQVVGGEDLVNDGEANVRKGQSLIDKGNKQIKKGKSRISSGNAQINKGRKMVDESLTSYRQSFPKQSLTPATK</sequence>
<dbReference type="EMBL" id="VNFH01000003">
    <property type="protein sequence ID" value="TVU71937.1"/>
    <property type="molecule type" value="Genomic_DNA"/>
</dbReference>
<keyword evidence="3" id="KW-1185">Reference proteome</keyword>
<accession>A0A558HS26</accession>
<evidence type="ECO:0000313" key="3">
    <source>
        <dbReference type="Proteomes" id="UP000319941"/>
    </source>
</evidence>
<dbReference type="AlphaFoldDB" id="A0A558HS26"/>